<dbReference type="GO" id="GO:0003677">
    <property type="term" value="F:DNA binding"/>
    <property type="evidence" value="ECO:0007669"/>
    <property type="project" value="UniProtKB-UniRule"/>
</dbReference>
<accession>E1YEE4</accession>
<evidence type="ECO:0000256" key="4">
    <source>
        <dbReference type="ARBA" id="ARBA00023125"/>
    </source>
</evidence>
<keyword evidence="4 6" id="KW-0238">DNA-binding</keyword>
<sequence>MKVEISVPEVVSIFKEIQQKPGNIFEMIRVEIKESVGQYPTKLMDLERTEFLGRQWYEHAQGDVNHRNGSYSRNFTLKGIGAVKVKVPRDRKGEYETRIIPRSKQYEVELRQDLSLMFLTGVSTRSLSMMSERLIGRKVSPTEVSNANKELIEAVEKWRTRDLSGEPIKYIFLDGVNFDMRIDRSIEKVPVLAAIGVEKTGRKRVLGFQAGDKESAPAWREFFRDLKKRGLDGRDMVLGAMDGLPGLEKVFKEEFPKAKVQRCQVHVSRNVLAKVPRKLKKAVADDMRSIFYASSKPKAMEFFEIFKQKWLKGSSLGCQMSGKLHRGMSNIFYLSRRRMDFFKDHEHY</sequence>
<dbReference type="AlphaFoldDB" id="E1YEE4"/>
<protein>
    <recommendedName>
        <fullName evidence="6">Mutator family transposase</fullName>
    </recommendedName>
</protein>
<dbReference type="PANTHER" id="PTHR33217:SF7">
    <property type="entry name" value="TRANSPOSASE FOR INSERTION SEQUENCE ELEMENT IS1081"/>
    <property type="match status" value="1"/>
</dbReference>
<name>E1YEE4_9BACT</name>
<evidence type="ECO:0000313" key="7">
    <source>
        <dbReference type="EMBL" id="CBX28903.1"/>
    </source>
</evidence>
<keyword evidence="6" id="KW-0814">Transposable element</keyword>
<dbReference type="InterPro" id="IPR001207">
    <property type="entry name" value="Transposase_mutator"/>
</dbReference>
<dbReference type="NCBIfam" id="NF033543">
    <property type="entry name" value="transpos_IS256"/>
    <property type="match status" value="1"/>
</dbReference>
<keyword evidence="3 6" id="KW-0815">Transposition</keyword>
<keyword evidence="5 6" id="KW-0233">DNA recombination</keyword>
<dbReference type="Pfam" id="PF00872">
    <property type="entry name" value="Transposase_mut"/>
    <property type="match status" value="1"/>
</dbReference>
<proteinExistence type="inferred from homology"/>
<evidence type="ECO:0000256" key="2">
    <source>
        <dbReference type="ARBA" id="ARBA00010961"/>
    </source>
</evidence>
<comment type="similarity">
    <text evidence="2 6">Belongs to the transposase mutator family.</text>
</comment>
<comment type="function">
    <text evidence="1 6">Required for the transposition of the insertion element.</text>
</comment>
<dbReference type="PANTHER" id="PTHR33217">
    <property type="entry name" value="TRANSPOSASE FOR INSERTION SEQUENCE ELEMENT IS1081"/>
    <property type="match status" value="1"/>
</dbReference>
<organism evidence="7">
    <name type="scientific">uncultured Desulfobacterium sp</name>
    <dbReference type="NCBI Taxonomy" id="201089"/>
    <lineage>
        <taxon>Bacteria</taxon>
        <taxon>Pseudomonadati</taxon>
        <taxon>Thermodesulfobacteriota</taxon>
        <taxon>Desulfobacteria</taxon>
        <taxon>Desulfobacterales</taxon>
        <taxon>Desulfobacteriaceae</taxon>
        <taxon>Desulfobacterium</taxon>
        <taxon>environmental samples</taxon>
    </lineage>
</organism>
<reference evidence="7" key="1">
    <citation type="journal article" date="2011" name="Environ. Microbiol.">
        <title>Genomic insights into the metabolic potential of the polycyclic aromatic hydrocarbon degrading sulfate-reducing Deltaproteobacterium N47.</title>
        <authorList>
            <person name="Bergmann F."/>
            <person name="Selesi D."/>
            <person name="Weinmaier T."/>
            <person name="Tischler P."/>
            <person name="Rattei T."/>
            <person name="Meckenstock R.U."/>
        </authorList>
    </citation>
    <scope>NUCLEOTIDE SEQUENCE</scope>
</reference>
<dbReference type="EMBL" id="FR695870">
    <property type="protein sequence ID" value="CBX28903.1"/>
    <property type="molecule type" value="Genomic_DNA"/>
</dbReference>
<evidence type="ECO:0000256" key="6">
    <source>
        <dbReference type="RuleBase" id="RU365089"/>
    </source>
</evidence>
<evidence type="ECO:0000256" key="5">
    <source>
        <dbReference type="ARBA" id="ARBA00023172"/>
    </source>
</evidence>
<dbReference type="GO" id="GO:0004803">
    <property type="term" value="F:transposase activity"/>
    <property type="evidence" value="ECO:0007669"/>
    <property type="project" value="UniProtKB-UniRule"/>
</dbReference>
<evidence type="ECO:0000256" key="1">
    <source>
        <dbReference type="ARBA" id="ARBA00002190"/>
    </source>
</evidence>
<gene>
    <name evidence="7" type="ORF">N47_B20490</name>
</gene>
<dbReference type="GO" id="GO:0006313">
    <property type="term" value="P:DNA transposition"/>
    <property type="evidence" value="ECO:0007669"/>
    <property type="project" value="UniProtKB-UniRule"/>
</dbReference>
<evidence type="ECO:0000256" key="3">
    <source>
        <dbReference type="ARBA" id="ARBA00022578"/>
    </source>
</evidence>